<dbReference type="GO" id="GO:0022857">
    <property type="term" value="F:transmembrane transporter activity"/>
    <property type="evidence" value="ECO:0007669"/>
    <property type="project" value="InterPro"/>
</dbReference>
<evidence type="ECO:0000313" key="9">
    <source>
        <dbReference type="EMBL" id="SMB97527.1"/>
    </source>
</evidence>
<keyword evidence="10" id="KW-1185">Reference proteome</keyword>
<feature type="transmembrane region" description="Helical" evidence="8">
    <location>
        <begin position="158"/>
        <end position="179"/>
    </location>
</feature>
<dbReference type="PANTHER" id="PTHR48086:SF7">
    <property type="entry name" value="SODIUM-SOLUTE SYMPORTER-RELATED"/>
    <property type="match status" value="1"/>
</dbReference>
<dbReference type="Proteomes" id="UP000192569">
    <property type="component" value="Chromosome I"/>
</dbReference>
<dbReference type="PROSITE" id="PS50283">
    <property type="entry name" value="NA_SOLUT_SYMP_3"/>
    <property type="match status" value="1"/>
</dbReference>
<protein>
    <submittedName>
        <fullName evidence="9">Solute:Na+ symporter, SSS family</fullName>
    </submittedName>
</protein>
<feature type="transmembrane region" description="Helical" evidence="8">
    <location>
        <begin position="263"/>
        <end position="288"/>
    </location>
</feature>
<evidence type="ECO:0000313" key="10">
    <source>
        <dbReference type="Proteomes" id="UP000192569"/>
    </source>
</evidence>
<feature type="transmembrane region" description="Helical" evidence="8">
    <location>
        <begin position="414"/>
        <end position="433"/>
    </location>
</feature>
<comment type="subcellular location">
    <subcellularLocation>
        <location evidence="1">Membrane</location>
        <topology evidence="1">Multi-pass membrane protein</topology>
    </subcellularLocation>
</comment>
<feature type="transmembrane region" description="Helical" evidence="8">
    <location>
        <begin position="186"/>
        <end position="210"/>
    </location>
</feature>
<feature type="transmembrane region" description="Helical" evidence="8">
    <location>
        <begin position="6"/>
        <end position="24"/>
    </location>
</feature>
<keyword evidence="5 8" id="KW-1133">Transmembrane helix</keyword>
<evidence type="ECO:0000256" key="8">
    <source>
        <dbReference type="SAM" id="Phobius"/>
    </source>
</evidence>
<dbReference type="Pfam" id="PF00474">
    <property type="entry name" value="SSF"/>
    <property type="match status" value="1"/>
</dbReference>
<dbReference type="InterPro" id="IPR001734">
    <property type="entry name" value="Na/solute_symporter"/>
</dbReference>
<dbReference type="InterPro" id="IPR050277">
    <property type="entry name" value="Sodium:Solute_Symporter"/>
</dbReference>
<keyword evidence="4 8" id="KW-0812">Transmembrane</keyword>
<dbReference type="EMBL" id="LT838272">
    <property type="protein sequence ID" value="SMB97527.1"/>
    <property type="molecule type" value="Genomic_DNA"/>
</dbReference>
<feature type="transmembrane region" description="Helical" evidence="8">
    <location>
        <begin position="70"/>
        <end position="96"/>
    </location>
</feature>
<dbReference type="RefSeq" id="WP_084665467.1">
    <property type="nucleotide sequence ID" value="NZ_LT838272.1"/>
</dbReference>
<reference evidence="9 10" key="1">
    <citation type="submission" date="2017-04" db="EMBL/GenBank/DDBJ databases">
        <authorList>
            <person name="Afonso C.L."/>
            <person name="Miller P.J."/>
            <person name="Scott M.A."/>
            <person name="Spackman E."/>
            <person name="Goraichik I."/>
            <person name="Dimitrov K.M."/>
            <person name="Suarez D.L."/>
            <person name="Swayne D.E."/>
        </authorList>
    </citation>
    <scope>NUCLEOTIDE SEQUENCE [LARGE SCALE GENOMIC DNA]</scope>
    <source>
        <strain evidence="9 10">ToBE</strain>
    </source>
</reference>
<evidence type="ECO:0000256" key="2">
    <source>
        <dbReference type="ARBA" id="ARBA00006434"/>
    </source>
</evidence>
<feature type="transmembrane region" description="Helical" evidence="8">
    <location>
        <begin position="389"/>
        <end position="407"/>
    </location>
</feature>
<dbReference type="GO" id="GO:0005886">
    <property type="term" value="C:plasma membrane"/>
    <property type="evidence" value="ECO:0007669"/>
    <property type="project" value="TreeGrafter"/>
</dbReference>
<evidence type="ECO:0000256" key="6">
    <source>
        <dbReference type="ARBA" id="ARBA00023136"/>
    </source>
</evidence>
<feature type="transmembrane region" description="Helical" evidence="8">
    <location>
        <begin position="117"/>
        <end position="146"/>
    </location>
</feature>
<proteinExistence type="inferred from homology"/>
<dbReference type="AlphaFoldDB" id="A0A1W1VVY1"/>
<keyword evidence="6 8" id="KW-0472">Membrane</keyword>
<feature type="transmembrane region" description="Helical" evidence="8">
    <location>
        <begin position="308"/>
        <end position="337"/>
    </location>
</feature>
<accession>A0A1W1VVY1</accession>
<sequence>MGYDLTAKHVVAAVLTLIGVALVGKYAGRHIRGSADFLVGGHKANALIVAGTIVGTLVGGASTIGTAQMAYLYGFAAWWFTLGAGIGCLFLALFFVKPLYQGQKDTVPEILMAEFGPVSGTVSTIFVSLGIFLNIVAQVLSAIALLTTMFKISPLPAAFLSLLLMAFYVAFGGIWGTGLVGIVKLFLIYIAMLSAGLMAWMWGGGWAGYQASFPAYPYFSFFGRGFWQDFASGFSLIIGVLSTQTYIQAVVAGKSLNHARLGAILSAMLIPPIGLAGIFVGLYMRIHFPAIDSAAAFPLFILTHINPWLGGVILATLLIAVVGTGAGLTLGISTILVKDIYKLYLDKKASDVTLLKACRFMILVILALTLLFITGNIKSLVLKWSFMSMGLRGVTVFLPLCVALFAKGKVDRKAAVISMVLAPLSMLAGKFFLRVDLDPLFLGVLVSFLIISCGYVIHRISYLSKRNT</sequence>
<dbReference type="InterPro" id="IPR038377">
    <property type="entry name" value="Na/Glc_symporter_sf"/>
</dbReference>
<dbReference type="PANTHER" id="PTHR48086">
    <property type="entry name" value="SODIUM/PROLINE SYMPORTER-RELATED"/>
    <property type="match status" value="1"/>
</dbReference>
<evidence type="ECO:0000256" key="5">
    <source>
        <dbReference type="ARBA" id="ARBA00022989"/>
    </source>
</evidence>
<dbReference type="CDD" id="cd10322">
    <property type="entry name" value="SLC5sbd"/>
    <property type="match status" value="1"/>
</dbReference>
<comment type="similarity">
    <text evidence="2 7">Belongs to the sodium:solute symporter (SSF) (TC 2.A.21) family.</text>
</comment>
<evidence type="ECO:0000256" key="1">
    <source>
        <dbReference type="ARBA" id="ARBA00004141"/>
    </source>
</evidence>
<dbReference type="Gene3D" id="1.20.1730.10">
    <property type="entry name" value="Sodium/glucose cotransporter"/>
    <property type="match status" value="1"/>
</dbReference>
<evidence type="ECO:0000256" key="7">
    <source>
        <dbReference type="RuleBase" id="RU362091"/>
    </source>
</evidence>
<gene>
    <name evidence="9" type="ORF">SAMN00808754_1876</name>
</gene>
<name>A0A1W1VVY1_9FIRM</name>
<feature type="transmembrane region" description="Helical" evidence="8">
    <location>
        <begin position="230"/>
        <end position="251"/>
    </location>
</feature>
<evidence type="ECO:0000256" key="4">
    <source>
        <dbReference type="ARBA" id="ARBA00022692"/>
    </source>
</evidence>
<feature type="transmembrane region" description="Helical" evidence="8">
    <location>
        <begin position="44"/>
        <end position="64"/>
    </location>
</feature>
<feature type="transmembrane region" description="Helical" evidence="8">
    <location>
        <begin position="439"/>
        <end position="457"/>
    </location>
</feature>
<dbReference type="OrthoDB" id="9781232at2"/>
<keyword evidence="3" id="KW-0813">Transport</keyword>
<dbReference type="STRING" id="698762.SAMN00808754_1876"/>
<feature type="transmembrane region" description="Helical" evidence="8">
    <location>
        <begin position="357"/>
        <end position="377"/>
    </location>
</feature>
<evidence type="ECO:0000256" key="3">
    <source>
        <dbReference type="ARBA" id="ARBA00022448"/>
    </source>
</evidence>
<organism evidence="9 10">
    <name type="scientific">Thermanaeromonas toyohensis ToBE</name>
    <dbReference type="NCBI Taxonomy" id="698762"/>
    <lineage>
        <taxon>Bacteria</taxon>
        <taxon>Bacillati</taxon>
        <taxon>Bacillota</taxon>
        <taxon>Clostridia</taxon>
        <taxon>Neomoorellales</taxon>
        <taxon>Neomoorellaceae</taxon>
        <taxon>Thermanaeromonas</taxon>
    </lineage>
</organism>